<evidence type="ECO:0000256" key="5">
    <source>
        <dbReference type="PROSITE-ProRule" id="PRU01251"/>
    </source>
</evidence>
<keyword evidence="4" id="KW-0143">Chaperone</keyword>
<dbReference type="CDD" id="cd00009">
    <property type="entry name" value="AAA"/>
    <property type="match status" value="1"/>
</dbReference>
<evidence type="ECO:0000256" key="6">
    <source>
        <dbReference type="SAM" id="MobiDB-lite"/>
    </source>
</evidence>
<feature type="region of interest" description="Disordered" evidence="6">
    <location>
        <begin position="418"/>
        <end position="475"/>
    </location>
</feature>
<sequence>MFSASVELLLGVAYREATSRRHTHLTLEHLLYVLAHDTEAERILAACGADLPRLRSELDKFLQQNIEQFPRGAQKEPEQTLAFRRALQTAVLHVQSAGKSEVQAGDLLAALLQQNRSYAAQLLEGQGVTRLDVLNYISHGISKVPAPDDAGSDDRPAAAGQGDEGSSTSRTPLDAYTVNLTQKARNGVLDPLVGRATEVQRTMEILCRRRKNNPMFVGEPGVGKTALAEGLAQRLLQDDVPSVLKDAEVFSLDATALLAGTRFRGDFEERFKAVVNALAKRPKPILFIDEMHSTVGAGATTGGTMDLATLIKPVLSAGDIRVIGATTFEEFKQVEKDRALARRLQKVVIEEPSVEETVTILKGLRSRYEDHHNVNYTDQAIETAAKLAGRHLRDYRLPDSAIDVLDEAGAMLRLQQAPPAPPVAADATAAAGDDARLGQPGAPKSTSSSAGKAGSPGPADPVKGGRPEVVAETAPRQTVDVPEIERVIARMARIPDKQAHASDKERLRTLEEQLMRVVFGQDDAVKAVARAIKRARAGLGQPEKPAGCFLFTGPTGVGKTELAKQLAIHLGNQFVRFDMSEYMEKHAVARLIGAPPGYVGFEQGGLLVDAIRKDPYAVLLLDEIEKAHPDIFNILLQVMDHATLTDNTGRKADFRQVILIMTSNAGSREMSQALVGFGEPMSSKGAAGRAKQALERIFSPEFRNRLDATVTFGALTPAVVETIVEKFILQLESQLAERRVAITLEPEARAWLAAKGYDPVFGARPLARVIQAEVRDPLTDEILFGRLEHGGTVNIGLADGALTFDIVSTPAPASKDTVDA</sequence>
<dbReference type="PROSITE" id="PS00871">
    <property type="entry name" value="CLPAB_2"/>
    <property type="match status" value="1"/>
</dbReference>
<dbReference type="InterPro" id="IPR050130">
    <property type="entry name" value="ClpA_ClpB"/>
</dbReference>
<dbReference type="GO" id="GO:0005524">
    <property type="term" value="F:ATP binding"/>
    <property type="evidence" value="ECO:0007669"/>
    <property type="project" value="UniProtKB-KW"/>
</dbReference>
<name>A0A143PHF5_LUTPR</name>
<feature type="compositionally biased region" description="Low complexity" evidence="6">
    <location>
        <begin position="423"/>
        <end position="432"/>
    </location>
</feature>
<dbReference type="CDD" id="cd19499">
    <property type="entry name" value="RecA-like_ClpB_Hsp104-like"/>
    <property type="match status" value="1"/>
</dbReference>
<dbReference type="InterPro" id="IPR003959">
    <property type="entry name" value="ATPase_AAA_core"/>
</dbReference>
<dbReference type="PANTHER" id="PTHR11638">
    <property type="entry name" value="ATP-DEPENDENT CLP PROTEASE"/>
    <property type="match status" value="1"/>
</dbReference>
<dbReference type="EMBL" id="CP015136">
    <property type="protein sequence ID" value="AMY07179.1"/>
    <property type="molecule type" value="Genomic_DNA"/>
</dbReference>
<organism evidence="8 9">
    <name type="scientific">Luteitalea pratensis</name>
    <dbReference type="NCBI Taxonomy" id="1855912"/>
    <lineage>
        <taxon>Bacteria</taxon>
        <taxon>Pseudomonadati</taxon>
        <taxon>Acidobacteriota</taxon>
        <taxon>Vicinamibacteria</taxon>
        <taxon>Vicinamibacterales</taxon>
        <taxon>Vicinamibacteraceae</taxon>
        <taxon>Luteitalea</taxon>
    </lineage>
</organism>
<feature type="region of interest" description="Disordered" evidence="6">
    <location>
        <begin position="144"/>
        <end position="173"/>
    </location>
</feature>
<dbReference type="SUPFAM" id="SSF52540">
    <property type="entry name" value="P-loop containing nucleoside triphosphate hydrolases"/>
    <property type="match status" value="2"/>
</dbReference>
<keyword evidence="1 5" id="KW-0677">Repeat</keyword>
<dbReference type="InterPro" id="IPR028299">
    <property type="entry name" value="ClpA/B_CS2"/>
</dbReference>
<dbReference type="PROSITE" id="PS51903">
    <property type="entry name" value="CLP_R"/>
    <property type="match status" value="1"/>
</dbReference>
<dbReference type="GO" id="GO:0034605">
    <property type="term" value="P:cellular response to heat"/>
    <property type="evidence" value="ECO:0007669"/>
    <property type="project" value="TreeGrafter"/>
</dbReference>
<dbReference type="GO" id="GO:0008233">
    <property type="term" value="F:peptidase activity"/>
    <property type="evidence" value="ECO:0007669"/>
    <property type="project" value="UniProtKB-KW"/>
</dbReference>
<dbReference type="Pfam" id="PF02861">
    <property type="entry name" value="Clp_N"/>
    <property type="match status" value="1"/>
</dbReference>
<evidence type="ECO:0000313" key="9">
    <source>
        <dbReference type="Proteomes" id="UP000076079"/>
    </source>
</evidence>
<feature type="domain" description="Clp R" evidence="7">
    <location>
        <begin position="1"/>
        <end position="144"/>
    </location>
</feature>
<dbReference type="PANTHER" id="PTHR11638:SF111">
    <property type="entry name" value="ATP-DEPENDENT CLP PROTEASE ATP-BINDING SUBUNIT CLPA"/>
    <property type="match status" value="1"/>
</dbReference>
<evidence type="ECO:0000259" key="7">
    <source>
        <dbReference type="PROSITE" id="PS51903"/>
    </source>
</evidence>
<dbReference type="KEGG" id="abac:LuPra_00346"/>
<dbReference type="SMART" id="SM01086">
    <property type="entry name" value="ClpB_D2-small"/>
    <property type="match status" value="1"/>
</dbReference>
<reference evidence="9" key="2">
    <citation type="submission" date="2016-04" db="EMBL/GenBank/DDBJ databases">
        <title>First Complete Genome Sequence of a Subdivision 6 Acidobacterium.</title>
        <authorList>
            <person name="Huang S."/>
            <person name="Vieira S."/>
            <person name="Bunk B."/>
            <person name="Riedel T."/>
            <person name="Sproeer C."/>
            <person name="Overmann J."/>
        </authorList>
    </citation>
    <scope>NUCLEOTIDE SEQUENCE [LARGE SCALE GENOMIC DNA]</scope>
    <source>
        <strain evidence="9">DSM 100886 HEG_-6_39</strain>
    </source>
</reference>
<dbReference type="STRING" id="1855912.LuPra_00346"/>
<evidence type="ECO:0000256" key="2">
    <source>
        <dbReference type="ARBA" id="ARBA00022741"/>
    </source>
</evidence>
<dbReference type="SUPFAM" id="SSF81923">
    <property type="entry name" value="Double Clp-N motif"/>
    <property type="match status" value="1"/>
</dbReference>
<dbReference type="InterPro" id="IPR001270">
    <property type="entry name" value="ClpA/B"/>
</dbReference>
<proteinExistence type="predicted"/>
<dbReference type="AlphaFoldDB" id="A0A143PHF5"/>
<dbReference type="SMART" id="SM00382">
    <property type="entry name" value="AAA"/>
    <property type="match status" value="2"/>
</dbReference>
<evidence type="ECO:0000256" key="4">
    <source>
        <dbReference type="ARBA" id="ARBA00023186"/>
    </source>
</evidence>
<accession>A0A143PHF5</accession>
<protein>
    <submittedName>
        <fullName evidence="8">ATP-dependent Clp protease ATP-binding subunit ClpA</fullName>
    </submittedName>
</protein>
<dbReference type="Pfam" id="PF17871">
    <property type="entry name" value="AAA_lid_9"/>
    <property type="match status" value="1"/>
</dbReference>
<gene>
    <name evidence="8" type="primary">clpA</name>
    <name evidence="8" type="ORF">LuPra_00346</name>
</gene>
<keyword evidence="8" id="KW-0645">Protease</keyword>
<keyword evidence="8" id="KW-0378">Hydrolase</keyword>
<dbReference type="RefSeq" id="WP_110169164.1">
    <property type="nucleotide sequence ID" value="NZ_CP015136.1"/>
</dbReference>
<dbReference type="Pfam" id="PF10431">
    <property type="entry name" value="ClpB_D2-small"/>
    <property type="match status" value="1"/>
</dbReference>
<reference evidence="8 9" key="1">
    <citation type="journal article" date="2016" name="Genome Announc.">
        <title>First Complete Genome Sequence of a Subdivision 6 Acidobacterium Strain.</title>
        <authorList>
            <person name="Huang S."/>
            <person name="Vieira S."/>
            <person name="Bunk B."/>
            <person name="Riedel T."/>
            <person name="Sproer C."/>
            <person name="Overmann J."/>
        </authorList>
    </citation>
    <scope>NUCLEOTIDE SEQUENCE [LARGE SCALE GENOMIC DNA]</scope>
    <source>
        <strain evidence="9">DSM 100886 HEG_-6_39</strain>
    </source>
</reference>
<dbReference type="InterPro" id="IPR003593">
    <property type="entry name" value="AAA+_ATPase"/>
</dbReference>
<dbReference type="PATRIC" id="fig|1813736.3.peg.360"/>
<evidence type="ECO:0000256" key="3">
    <source>
        <dbReference type="ARBA" id="ARBA00022840"/>
    </source>
</evidence>
<dbReference type="GO" id="GO:0005737">
    <property type="term" value="C:cytoplasm"/>
    <property type="evidence" value="ECO:0007669"/>
    <property type="project" value="TreeGrafter"/>
</dbReference>
<keyword evidence="3 8" id="KW-0067">ATP-binding</keyword>
<dbReference type="Pfam" id="PF07724">
    <property type="entry name" value="AAA_2"/>
    <property type="match status" value="1"/>
</dbReference>
<feature type="compositionally biased region" description="Low complexity" evidence="6">
    <location>
        <begin position="440"/>
        <end position="457"/>
    </location>
</feature>
<keyword evidence="2" id="KW-0547">Nucleotide-binding</keyword>
<evidence type="ECO:0000256" key="1">
    <source>
        <dbReference type="ARBA" id="ARBA00022737"/>
    </source>
</evidence>
<dbReference type="InterPro" id="IPR004176">
    <property type="entry name" value="Clp_R_N"/>
</dbReference>
<dbReference type="InterPro" id="IPR041546">
    <property type="entry name" value="ClpA/ClpB_AAA_lid"/>
</dbReference>
<dbReference type="InterPro" id="IPR036628">
    <property type="entry name" value="Clp_N_dom_sf"/>
</dbReference>
<dbReference type="Gene3D" id="3.40.50.300">
    <property type="entry name" value="P-loop containing nucleotide triphosphate hydrolases"/>
    <property type="match status" value="3"/>
</dbReference>
<dbReference type="InterPro" id="IPR027417">
    <property type="entry name" value="P-loop_NTPase"/>
</dbReference>
<dbReference type="Pfam" id="PF00004">
    <property type="entry name" value="AAA"/>
    <property type="match status" value="1"/>
</dbReference>
<evidence type="ECO:0000313" key="8">
    <source>
        <dbReference type="EMBL" id="AMY07179.1"/>
    </source>
</evidence>
<dbReference type="OrthoDB" id="9803641at2"/>
<keyword evidence="9" id="KW-1185">Reference proteome</keyword>
<dbReference type="Gene3D" id="1.10.8.60">
    <property type="match status" value="1"/>
</dbReference>
<dbReference type="FunFam" id="3.40.50.300:FF:000025">
    <property type="entry name" value="ATP-dependent Clp protease subunit"/>
    <property type="match status" value="1"/>
</dbReference>
<dbReference type="GO" id="GO:0016887">
    <property type="term" value="F:ATP hydrolysis activity"/>
    <property type="evidence" value="ECO:0007669"/>
    <property type="project" value="InterPro"/>
</dbReference>
<dbReference type="Proteomes" id="UP000076079">
    <property type="component" value="Chromosome"/>
</dbReference>
<dbReference type="PRINTS" id="PR00300">
    <property type="entry name" value="CLPPROTEASEA"/>
</dbReference>
<dbReference type="Gene3D" id="1.10.1780.10">
    <property type="entry name" value="Clp, N-terminal domain"/>
    <property type="match status" value="1"/>
</dbReference>
<dbReference type="GO" id="GO:0006508">
    <property type="term" value="P:proteolysis"/>
    <property type="evidence" value="ECO:0007669"/>
    <property type="project" value="UniProtKB-KW"/>
</dbReference>
<dbReference type="InterPro" id="IPR019489">
    <property type="entry name" value="Clp_ATPase_C"/>
</dbReference>